<comment type="function">
    <text evidence="9">Component of the ubiquinol-cytochrome c oxidoreductase, a multisubunit transmembrane complex that is part of the mitochondrial electron transport chain which drives oxidative phosphorylation.</text>
</comment>
<sequence length="87" mass="9751">MPLFGFFKPIKVARAQEADDELVDPQLLLRGKCSEEAGIAALKERYEACNDRVNSKSRTTETCVEELSDFLQALDACVTKTLFSHLK</sequence>
<dbReference type="GO" id="GO:0005743">
    <property type="term" value="C:mitochondrial inner membrane"/>
    <property type="evidence" value="ECO:0007669"/>
    <property type="project" value="UniProtKB-SubCell"/>
</dbReference>
<accession>A0A8S1CJP6</accession>
<dbReference type="PANTHER" id="PTHR15336">
    <property type="entry name" value="UBIQUINOL-CYTOCHROME C REDUCTASE COMPLEX 7.8 KDA PROTEIN"/>
    <property type="match status" value="1"/>
</dbReference>
<feature type="disulfide bond" evidence="10">
    <location>
        <begin position="49"/>
        <end position="63"/>
    </location>
</feature>
<dbReference type="AlphaFoldDB" id="A0A8S1CJP6"/>
<dbReference type="OrthoDB" id="308383at2759"/>
<keyword evidence="10" id="KW-1015">Disulfide bond</keyword>
<dbReference type="PANTHER" id="PTHR15336:SF0">
    <property type="entry name" value="CYTOCHROME B-C1 COMPLEX SUBUNIT 6, MITOCHONDRIAL"/>
    <property type="match status" value="1"/>
</dbReference>
<comment type="caution">
    <text evidence="12">The sequence shown here is derived from an EMBL/GenBank/DDBJ whole genome shotgun (WGS) entry which is preliminary data.</text>
</comment>
<reference evidence="12 13" key="1">
    <citation type="submission" date="2020-04" db="EMBL/GenBank/DDBJ databases">
        <authorList>
            <person name="Alioto T."/>
            <person name="Alioto T."/>
            <person name="Gomez Garrido J."/>
        </authorList>
    </citation>
    <scope>NUCLEOTIDE SEQUENCE [LARGE SCALE GENOMIC DNA]</scope>
</reference>
<keyword evidence="5 9" id="KW-0999">Mitochondrion inner membrane</keyword>
<evidence type="ECO:0000313" key="12">
    <source>
        <dbReference type="EMBL" id="CAB3369633.1"/>
    </source>
</evidence>
<evidence type="ECO:0000256" key="4">
    <source>
        <dbReference type="ARBA" id="ARBA00022660"/>
    </source>
</evidence>
<proteinExistence type="inferred from homology"/>
<evidence type="ECO:0000256" key="6">
    <source>
        <dbReference type="ARBA" id="ARBA00022982"/>
    </source>
</evidence>
<dbReference type="Pfam" id="PF02320">
    <property type="entry name" value="UCR_hinge"/>
    <property type="match status" value="1"/>
</dbReference>
<organism evidence="12 13">
    <name type="scientific">Cloeon dipterum</name>
    <dbReference type="NCBI Taxonomy" id="197152"/>
    <lineage>
        <taxon>Eukaryota</taxon>
        <taxon>Metazoa</taxon>
        <taxon>Ecdysozoa</taxon>
        <taxon>Arthropoda</taxon>
        <taxon>Hexapoda</taxon>
        <taxon>Insecta</taxon>
        <taxon>Pterygota</taxon>
        <taxon>Palaeoptera</taxon>
        <taxon>Ephemeroptera</taxon>
        <taxon>Pisciforma</taxon>
        <taxon>Baetidae</taxon>
        <taxon>Cloeon</taxon>
    </lineage>
</organism>
<dbReference type="PIRSF" id="PIRSF000019">
    <property type="entry name" value="Bc1_11K"/>
    <property type="match status" value="1"/>
</dbReference>
<gene>
    <name evidence="12" type="ORF">CLODIP_2_CD02651</name>
</gene>
<keyword evidence="13" id="KW-1185">Reference proteome</keyword>
<evidence type="ECO:0000256" key="7">
    <source>
        <dbReference type="ARBA" id="ARBA00023128"/>
    </source>
</evidence>
<dbReference type="InterPro" id="IPR023184">
    <property type="entry name" value="Ubol_cytC_Rdtase_hinge_dom"/>
</dbReference>
<comment type="similarity">
    <text evidence="2 9">Belongs to the UQCRH/QCR6 family.</text>
</comment>
<keyword evidence="3 9" id="KW-0813">Transport</keyword>
<dbReference type="Gene3D" id="1.10.287.20">
    <property type="entry name" value="Ubiquinol-cytochrome C reductase hinge domain"/>
    <property type="match status" value="1"/>
</dbReference>
<evidence type="ECO:0000313" key="13">
    <source>
        <dbReference type="Proteomes" id="UP000494165"/>
    </source>
</evidence>
<dbReference type="InterPro" id="IPR036811">
    <property type="entry name" value="Ubol_cytC_Rdtase_hinge_dom_sf"/>
</dbReference>
<dbReference type="InterPro" id="IPR003422">
    <property type="entry name" value="Cyt_b-c1_6"/>
</dbReference>
<protein>
    <recommendedName>
        <fullName evidence="9">Cytochrome b-c1 complex subunit 6</fullName>
    </recommendedName>
</protein>
<evidence type="ECO:0000256" key="1">
    <source>
        <dbReference type="ARBA" id="ARBA00004137"/>
    </source>
</evidence>
<evidence type="ECO:0000256" key="3">
    <source>
        <dbReference type="ARBA" id="ARBA00022448"/>
    </source>
</evidence>
<comment type="subcellular location">
    <subcellularLocation>
        <location evidence="1">Mitochondrion inner membrane</location>
        <topology evidence="1">Peripheral membrane protein</topology>
        <orientation evidence="1">Intermembrane side</orientation>
    </subcellularLocation>
</comment>
<evidence type="ECO:0000259" key="11">
    <source>
        <dbReference type="Pfam" id="PF02320"/>
    </source>
</evidence>
<evidence type="ECO:0000256" key="9">
    <source>
        <dbReference type="PIRNR" id="PIRNR000019"/>
    </source>
</evidence>
<evidence type="ECO:0000256" key="8">
    <source>
        <dbReference type="ARBA" id="ARBA00023136"/>
    </source>
</evidence>
<keyword evidence="8 9" id="KW-0472">Membrane</keyword>
<dbReference type="SUPFAM" id="SSF81531">
    <property type="entry name" value="Non-heme 11 kDa protein of cytochrome bc1 complex (Ubiquinol-cytochrome c reductase)"/>
    <property type="match status" value="1"/>
</dbReference>
<dbReference type="EMBL" id="CADEPI010000046">
    <property type="protein sequence ID" value="CAB3369633.1"/>
    <property type="molecule type" value="Genomic_DNA"/>
</dbReference>
<evidence type="ECO:0000256" key="5">
    <source>
        <dbReference type="ARBA" id="ARBA00022792"/>
    </source>
</evidence>
<feature type="domain" description="Ubiquinol-cytochrome C reductase hinge" evidence="11">
    <location>
        <begin position="24"/>
        <end position="87"/>
    </location>
</feature>
<keyword evidence="7 9" id="KW-0496">Mitochondrion</keyword>
<evidence type="ECO:0000256" key="10">
    <source>
        <dbReference type="PIRSR" id="PIRSR000019-1"/>
    </source>
</evidence>
<keyword evidence="6 9" id="KW-0249">Electron transport</keyword>
<evidence type="ECO:0000256" key="2">
    <source>
        <dbReference type="ARBA" id="ARBA00006498"/>
    </source>
</evidence>
<dbReference type="Proteomes" id="UP000494165">
    <property type="component" value="Unassembled WGS sequence"/>
</dbReference>
<keyword evidence="4 9" id="KW-0679">Respiratory chain</keyword>
<dbReference type="GO" id="GO:0006122">
    <property type="term" value="P:mitochondrial electron transport, ubiquinol to cytochrome c"/>
    <property type="evidence" value="ECO:0007669"/>
    <property type="project" value="InterPro"/>
</dbReference>
<feature type="disulfide bond" evidence="10">
    <location>
        <begin position="33"/>
        <end position="77"/>
    </location>
</feature>
<name>A0A8S1CJP6_9INSE</name>